<dbReference type="Pfam" id="PF06569">
    <property type="entry name" value="DUF1128"/>
    <property type="match status" value="1"/>
</dbReference>
<sequence length="73" mass="8280">MDLQQASMENMVIMIEEIKTKLKMASAAAMQASSYDLNKYEDIKDIYEVITSKDKFSISEVEAIVSELGKLRN</sequence>
<name>A0A9J6ZKN7_9BACL</name>
<dbReference type="AlphaFoldDB" id="A0A9J6ZKN7"/>
<dbReference type="EMBL" id="CP097899">
    <property type="protein sequence ID" value="URN96813.1"/>
    <property type="molecule type" value="Genomic_DNA"/>
</dbReference>
<evidence type="ECO:0000313" key="1">
    <source>
        <dbReference type="EMBL" id="URN96813.1"/>
    </source>
</evidence>
<gene>
    <name evidence="1" type="ORF">NAG76_10575</name>
</gene>
<evidence type="ECO:0000313" key="2">
    <source>
        <dbReference type="Proteomes" id="UP001056756"/>
    </source>
</evidence>
<proteinExistence type="predicted"/>
<reference evidence="1" key="1">
    <citation type="submission" date="2022-05" db="EMBL/GenBank/DDBJ databases">
        <title>Novel bacterial taxa in a minimal lignocellulolytic consortium and its capacity to transform plastics disclosed by genome-resolved metagenomics.</title>
        <authorList>
            <person name="Rodriguez C.A.D."/>
            <person name="Diaz-Garcia L."/>
            <person name="Herrera K."/>
            <person name="Tarazona N.A."/>
            <person name="Sproer C."/>
            <person name="Overmann J."/>
            <person name="Jimenez D.J."/>
        </authorList>
    </citation>
    <scope>NUCLEOTIDE SEQUENCE</scope>
    <source>
        <strain evidence="1">MAG5</strain>
    </source>
</reference>
<dbReference type="KEGG" id="plig:NAG76_10575"/>
<protein>
    <submittedName>
        <fullName evidence="1">DUF1128 domain-containing protein</fullName>
    </submittedName>
</protein>
<dbReference type="Proteomes" id="UP001056756">
    <property type="component" value="Chromosome"/>
</dbReference>
<accession>A0A9J6ZKN7</accession>
<dbReference type="InterPro" id="IPR009507">
    <property type="entry name" value="UPF0435"/>
</dbReference>
<organism evidence="1 2">
    <name type="scientific">Candidatus Pristimantibacillus lignocellulolyticus</name>
    <dbReference type="NCBI Taxonomy" id="2994561"/>
    <lineage>
        <taxon>Bacteria</taxon>
        <taxon>Bacillati</taxon>
        <taxon>Bacillota</taxon>
        <taxon>Bacilli</taxon>
        <taxon>Bacillales</taxon>
        <taxon>Paenibacillaceae</taxon>
        <taxon>Candidatus Pristimantibacillus</taxon>
    </lineage>
</organism>